<evidence type="ECO:0000313" key="2">
    <source>
        <dbReference type="Proteomes" id="UP000886653"/>
    </source>
</evidence>
<reference evidence="1" key="1">
    <citation type="submission" date="2013-11" db="EMBL/GenBank/DDBJ databases">
        <title>Genome sequence of the fusiform rust pathogen reveals effectors for host alternation and coevolution with pine.</title>
        <authorList>
            <consortium name="DOE Joint Genome Institute"/>
            <person name="Smith K."/>
            <person name="Pendleton A."/>
            <person name="Kubisiak T."/>
            <person name="Anderson C."/>
            <person name="Salamov A."/>
            <person name="Aerts A."/>
            <person name="Riley R."/>
            <person name="Clum A."/>
            <person name="Lindquist E."/>
            <person name="Ence D."/>
            <person name="Campbell M."/>
            <person name="Kronenberg Z."/>
            <person name="Feau N."/>
            <person name="Dhillon B."/>
            <person name="Hamelin R."/>
            <person name="Burleigh J."/>
            <person name="Smith J."/>
            <person name="Yandell M."/>
            <person name="Nelson C."/>
            <person name="Grigoriev I."/>
            <person name="Davis J."/>
        </authorList>
    </citation>
    <scope>NUCLEOTIDE SEQUENCE</scope>
    <source>
        <strain evidence="1">G11</strain>
    </source>
</reference>
<keyword evidence="2" id="KW-1185">Reference proteome</keyword>
<organism evidence="1 2">
    <name type="scientific">Cronartium quercuum f. sp. fusiforme G11</name>
    <dbReference type="NCBI Taxonomy" id="708437"/>
    <lineage>
        <taxon>Eukaryota</taxon>
        <taxon>Fungi</taxon>
        <taxon>Dikarya</taxon>
        <taxon>Basidiomycota</taxon>
        <taxon>Pucciniomycotina</taxon>
        <taxon>Pucciniomycetes</taxon>
        <taxon>Pucciniales</taxon>
        <taxon>Coleosporiaceae</taxon>
        <taxon>Cronartium</taxon>
    </lineage>
</organism>
<gene>
    <name evidence="1" type="ORF">CROQUDRAFT_105186</name>
</gene>
<protein>
    <submittedName>
        <fullName evidence="1">Uncharacterized protein</fullName>
    </submittedName>
</protein>
<name>A0A9P6NLH6_9BASI</name>
<dbReference type="AlphaFoldDB" id="A0A9P6NLH6"/>
<dbReference type="Proteomes" id="UP000886653">
    <property type="component" value="Unassembled WGS sequence"/>
</dbReference>
<accession>A0A9P6NLH6</accession>
<comment type="caution">
    <text evidence="1">The sequence shown here is derived from an EMBL/GenBank/DDBJ whole genome shotgun (WGS) entry which is preliminary data.</text>
</comment>
<evidence type="ECO:0000313" key="1">
    <source>
        <dbReference type="EMBL" id="KAG0149261.1"/>
    </source>
</evidence>
<sequence>MSSSQNGRPLNFKLWEAERVDAVKTDLAGDQVVGMMIESSVPVAIVRKFKDVDSARDALADDIRSYIASIDKKIDELDAKRFGRHGSF</sequence>
<proteinExistence type="predicted"/>
<dbReference type="EMBL" id="MU167229">
    <property type="protein sequence ID" value="KAG0149261.1"/>
    <property type="molecule type" value="Genomic_DNA"/>
</dbReference>